<dbReference type="Proteomes" id="UP000294530">
    <property type="component" value="Unassembled WGS sequence"/>
</dbReference>
<keyword evidence="3" id="KW-1185">Reference proteome</keyword>
<dbReference type="GeneID" id="94350080"/>
<name>A0A976FQX7_BRELC</name>
<feature type="signal peptide" evidence="1">
    <location>
        <begin position="1"/>
        <end position="19"/>
    </location>
</feature>
<reference evidence="2 3" key="1">
    <citation type="journal article" date="2021" name="Genome Biol.">
        <title>AFLAP: assembly-free linkage analysis pipeline using k-mers from genome sequencing data.</title>
        <authorList>
            <person name="Fletcher K."/>
            <person name="Zhang L."/>
            <person name="Gil J."/>
            <person name="Han R."/>
            <person name="Cavanaugh K."/>
            <person name="Michelmore R."/>
        </authorList>
    </citation>
    <scope>NUCLEOTIDE SEQUENCE [LARGE SCALE GENOMIC DNA]</scope>
    <source>
        <strain evidence="2 3">SF5</strain>
    </source>
</reference>
<accession>A0A976FQX7</accession>
<dbReference type="KEGG" id="blac:94350080"/>
<evidence type="ECO:0000313" key="2">
    <source>
        <dbReference type="EMBL" id="TDH71352.1"/>
    </source>
</evidence>
<gene>
    <name evidence="2" type="ORF">CCR75_006339</name>
</gene>
<dbReference type="AlphaFoldDB" id="A0A976FQX7"/>
<dbReference type="RefSeq" id="XP_067820851.1">
    <property type="nucleotide sequence ID" value="XM_067964409.1"/>
</dbReference>
<sequence length="59" mass="6452">MRAFLCILLLAVAFNVIAAIFSPGEVESFRNSKAFKQLAKGADAADEFFENIDEGKKAK</sequence>
<evidence type="ECO:0000313" key="3">
    <source>
        <dbReference type="Proteomes" id="UP000294530"/>
    </source>
</evidence>
<comment type="caution">
    <text evidence="2">The sequence shown here is derived from an EMBL/GenBank/DDBJ whole genome shotgun (WGS) entry which is preliminary data.</text>
</comment>
<evidence type="ECO:0000256" key="1">
    <source>
        <dbReference type="SAM" id="SignalP"/>
    </source>
</evidence>
<dbReference type="EMBL" id="SHOA02000004">
    <property type="protein sequence ID" value="TDH71352.1"/>
    <property type="molecule type" value="Genomic_DNA"/>
</dbReference>
<keyword evidence="1" id="KW-0732">Signal</keyword>
<feature type="chain" id="PRO_5037057363" evidence="1">
    <location>
        <begin position="20"/>
        <end position="59"/>
    </location>
</feature>
<proteinExistence type="predicted"/>
<protein>
    <submittedName>
        <fullName evidence="2">Uncharacterized protein</fullName>
    </submittedName>
</protein>
<organism evidence="2 3">
    <name type="scientific">Bremia lactucae</name>
    <name type="common">Lettuce downy mildew</name>
    <dbReference type="NCBI Taxonomy" id="4779"/>
    <lineage>
        <taxon>Eukaryota</taxon>
        <taxon>Sar</taxon>
        <taxon>Stramenopiles</taxon>
        <taxon>Oomycota</taxon>
        <taxon>Peronosporomycetes</taxon>
        <taxon>Peronosporales</taxon>
        <taxon>Peronosporaceae</taxon>
        <taxon>Bremia</taxon>
    </lineage>
</organism>